<dbReference type="InterPro" id="IPR047057">
    <property type="entry name" value="MerR_fam"/>
</dbReference>
<dbReference type="InterPro" id="IPR009061">
    <property type="entry name" value="DNA-bd_dom_put_sf"/>
</dbReference>
<dbReference type="Proteomes" id="UP001241758">
    <property type="component" value="Unassembled WGS sequence"/>
</dbReference>
<dbReference type="SMART" id="SM00422">
    <property type="entry name" value="HTH_MERR"/>
    <property type="match status" value="1"/>
</dbReference>
<keyword evidence="1" id="KW-0238">DNA-binding</keyword>
<name>A0ABT6WU36_9ACTN</name>
<reference evidence="3 4" key="1">
    <citation type="submission" date="2023-05" db="EMBL/GenBank/DDBJ databases">
        <title>Actinoplanes sp. NEAU-A12 genome sequencing.</title>
        <authorList>
            <person name="Wang Z.-S."/>
        </authorList>
    </citation>
    <scope>NUCLEOTIDE SEQUENCE [LARGE SCALE GENOMIC DNA]</scope>
    <source>
        <strain evidence="3 4">NEAU-A12</strain>
    </source>
</reference>
<evidence type="ECO:0000256" key="1">
    <source>
        <dbReference type="ARBA" id="ARBA00023125"/>
    </source>
</evidence>
<dbReference type="PANTHER" id="PTHR30204:SF97">
    <property type="entry name" value="MERR FAMILY REGULATORY PROTEIN"/>
    <property type="match status" value="1"/>
</dbReference>
<evidence type="ECO:0000259" key="2">
    <source>
        <dbReference type="PROSITE" id="PS50937"/>
    </source>
</evidence>
<dbReference type="RefSeq" id="WP_282764254.1">
    <property type="nucleotide sequence ID" value="NZ_JASCTH010000024.1"/>
</dbReference>
<dbReference type="Gene3D" id="1.10.1660.10">
    <property type="match status" value="1"/>
</dbReference>
<evidence type="ECO:0000313" key="3">
    <source>
        <dbReference type="EMBL" id="MDI6103243.1"/>
    </source>
</evidence>
<dbReference type="PROSITE" id="PS50937">
    <property type="entry name" value="HTH_MERR_2"/>
    <property type="match status" value="1"/>
</dbReference>
<keyword evidence="4" id="KW-1185">Reference proteome</keyword>
<organism evidence="3 4">
    <name type="scientific">Actinoplanes sandaracinus</name>
    <dbReference type="NCBI Taxonomy" id="3045177"/>
    <lineage>
        <taxon>Bacteria</taxon>
        <taxon>Bacillati</taxon>
        <taxon>Actinomycetota</taxon>
        <taxon>Actinomycetes</taxon>
        <taxon>Micromonosporales</taxon>
        <taxon>Micromonosporaceae</taxon>
        <taxon>Actinoplanes</taxon>
    </lineage>
</organism>
<dbReference type="Pfam" id="PF13411">
    <property type="entry name" value="MerR_1"/>
    <property type="match status" value="1"/>
</dbReference>
<dbReference type="SUPFAM" id="SSF55136">
    <property type="entry name" value="Probable bacterial effector-binding domain"/>
    <property type="match status" value="1"/>
</dbReference>
<gene>
    <name evidence="3" type="ORF">QLQ12_32010</name>
</gene>
<dbReference type="SUPFAM" id="SSF46955">
    <property type="entry name" value="Putative DNA-binding domain"/>
    <property type="match status" value="1"/>
</dbReference>
<dbReference type="PANTHER" id="PTHR30204">
    <property type="entry name" value="REDOX-CYCLING DRUG-SENSING TRANSCRIPTIONAL ACTIVATOR SOXR"/>
    <property type="match status" value="1"/>
</dbReference>
<comment type="caution">
    <text evidence="3">The sequence shown here is derived from an EMBL/GenBank/DDBJ whole genome shotgun (WGS) entry which is preliminary data.</text>
</comment>
<sequence length="277" mass="31520">MTSRGIESMTIGEFGRRSGLSIKALRLYDVSGLLPPAEVDAASNYRRYTPAQLERAGRISLLRRLGMPLAVITEMLDLPDAQAVRHLDRWWATEEAAAAARRESYTWLRTRLAHGDEPERRYEVHTMLRPARKVATIRAETDQQSLVTVLGAAEWEVRRHLEEQGATTTAEHWAIYHNTVTPDSEAVVEVCVPYSGRVEPVDRLTLRMEPERLVAYTTVIRDDCFYPRITQAYEAVWEHVTAGGFLLAAPPREIYLDWWARLRGTDPFVHVAQPIEG</sequence>
<protein>
    <submittedName>
        <fullName evidence="3">MerR family transcriptional regulator</fullName>
    </submittedName>
</protein>
<dbReference type="Gene3D" id="3.20.80.10">
    <property type="entry name" value="Regulatory factor, effector binding domain"/>
    <property type="match status" value="1"/>
</dbReference>
<feature type="domain" description="HTH merR-type" evidence="2">
    <location>
        <begin position="8"/>
        <end position="78"/>
    </location>
</feature>
<dbReference type="InterPro" id="IPR011256">
    <property type="entry name" value="Reg_factor_effector_dom_sf"/>
</dbReference>
<evidence type="ECO:0000313" key="4">
    <source>
        <dbReference type="Proteomes" id="UP001241758"/>
    </source>
</evidence>
<dbReference type="EMBL" id="JASCTH010000024">
    <property type="protein sequence ID" value="MDI6103243.1"/>
    <property type="molecule type" value="Genomic_DNA"/>
</dbReference>
<accession>A0ABT6WU36</accession>
<dbReference type="InterPro" id="IPR000551">
    <property type="entry name" value="MerR-type_HTH_dom"/>
</dbReference>
<proteinExistence type="predicted"/>